<dbReference type="AlphaFoldDB" id="A0A1M5WQY9"/>
<evidence type="ECO:0000313" key="9">
    <source>
        <dbReference type="Proteomes" id="UP000184278"/>
    </source>
</evidence>
<feature type="domain" description="G" evidence="7">
    <location>
        <begin position="95"/>
        <end position="220"/>
    </location>
</feature>
<comment type="subcellular location">
    <subcellularLocation>
        <location evidence="1">Membrane</location>
    </subcellularLocation>
</comment>
<dbReference type="InterPro" id="IPR006073">
    <property type="entry name" value="GTP-bd"/>
</dbReference>
<dbReference type="GO" id="GO:0003924">
    <property type="term" value="F:GTPase activity"/>
    <property type="evidence" value="ECO:0007669"/>
    <property type="project" value="InterPro"/>
</dbReference>
<proteinExistence type="predicted"/>
<evidence type="ECO:0000313" key="8">
    <source>
        <dbReference type="EMBL" id="SHH89901.1"/>
    </source>
</evidence>
<accession>A0A1M5WQY9</accession>
<dbReference type="InterPro" id="IPR027417">
    <property type="entry name" value="P-loop_NTPase"/>
</dbReference>
<dbReference type="Proteomes" id="UP000184278">
    <property type="component" value="Unassembled WGS sequence"/>
</dbReference>
<keyword evidence="4" id="KW-0342">GTP-binding</keyword>
<keyword evidence="5" id="KW-0472">Membrane</keyword>
<dbReference type="GeneID" id="89509584"/>
<dbReference type="GO" id="GO:0005525">
    <property type="term" value="F:GTP binding"/>
    <property type="evidence" value="ECO:0007669"/>
    <property type="project" value="UniProtKB-KW"/>
</dbReference>
<dbReference type="OrthoDB" id="9816479at2"/>
<gene>
    <name evidence="8" type="ORF">SAMN02745229_01124</name>
</gene>
<protein>
    <submittedName>
        <fullName evidence="8">50S ribosome-binding GTPase</fullName>
    </submittedName>
</protein>
<organism evidence="8 9">
    <name type="scientific">Butyrivibrio fibrisolvens DSM 3071</name>
    <dbReference type="NCBI Taxonomy" id="1121131"/>
    <lineage>
        <taxon>Bacteria</taxon>
        <taxon>Bacillati</taxon>
        <taxon>Bacillota</taxon>
        <taxon>Clostridia</taxon>
        <taxon>Lachnospirales</taxon>
        <taxon>Lachnospiraceae</taxon>
        <taxon>Butyrivibrio</taxon>
    </lineage>
</organism>
<dbReference type="InterPro" id="IPR027094">
    <property type="entry name" value="Mitofusin_fam"/>
</dbReference>
<sequence>MDKTKTTELEKTTEEKIIKETISEENVSGEIVSEENVSEENVSEEIVSEEKVSNEKTAEEKAKKIADLLEHYKLADGVEELITELSQTDNKSNIVGFVGESKCGKSKFINQLIGEKVLPVSSIPELEGKVRIVGTDADIKSLPSIIEIKNHQSVFSDSGISLMEVPGYNTQDSAEDIGKDIVSFCDAFVVVISAMKPLSLTEQEMILKLWDGKKPLFFVVSFLDTLSSDEEKQRMKQFLHDRIAKDLKEKAIEAYGDEEVIPQTVNDYLEDAKLLDCHIDKPEDVATHLNKALVEGIEDSRNKQIDNLEKELPQKIDNWFADIRQKFEDKEQELDWKEFNTSFTIDFSKRITQKYISDIENELAFRGIDFFVNPKNLDKRLSEIVMEKSGNRQMDKEPSMLLLQAADILRLFVKHLCRIKVTSNTDENIRVLLHVAEKEANLYLKNMDRQFKESLKDKTDFVEKELQKMRLILDADNAPVQKTVQLEQIPVPFIRVDGYIGNSNLVGVNVIALIRTMIIEELQKYTISIKNWWNQWKLQQLALEGKWDEAAIRNELSIQRKNLLNSRREVIAFYENDKRLLEGEVS</sequence>
<reference evidence="9" key="1">
    <citation type="submission" date="2016-11" db="EMBL/GenBank/DDBJ databases">
        <authorList>
            <person name="Varghese N."/>
            <person name="Submissions S."/>
        </authorList>
    </citation>
    <scope>NUCLEOTIDE SEQUENCE [LARGE SCALE GENOMIC DNA]</scope>
    <source>
        <strain evidence="9">DSM 3071</strain>
    </source>
</reference>
<keyword evidence="3" id="KW-0378">Hydrolase</keyword>
<dbReference type="Pfam" id="PF01926">
    <property type="entry name" value="MMR_HSR1"/>
    <property type="match status" value="1"/>
</dbReference>
<evidence type="ECO:0000256" key="6">
    <source>
        <dbReference type="SAM" id="MobiDB-lite"/>
    </source>
</evidence>
<evidence type="ECO:0000256" key="4">
    <source>
        <dbReference type="ARBA" id="ARBA00023134"/>
    </source>
</evidence>
<feature type="compositionally biased region" description="Acidic residues" evidence="6">
    <location>
        <begin position="32"/>
        <end position="47"/>
    </location>
</feature>
<dbReference type="Gene3D" id="3.40.50.300">
    <property type="entry name" value="P-loop containing nucleotide triphosphate hydrolases"/>
    <property type="match status" value="1"/>
</dbReference>
<feature type="region of interest" description="Disordered" evidence="6">
    <location>
        <begin position="27"/>
        <end position="54"/>
    </location>
</feature>
<dbReference type="GO" id="GO:0016020">
    <property type="term" value="C:membrane"/>
    <property type="evidence" value="ECO:0007669"/>
    <property type="project" value="UniProtKB-SubCell"/>
</dbReference>
<dbReference type="STRING" id="1121131.SAMN02745229_01124"/>
<evidence type="ECO:0000256" key="2">
    <source>
        <dbReference type="ARBA" id="ARBA00022741"/>
    </source>
</evidence>
<name>A0A1M5WQY9_BUTFI</name>
<evidence type="ECO:0000256" key="1">
    <source>
        <dbReference type="ARBA" id="ARBA00004370"/>
    </source>
</evidence>
<dbReference type="SUPFAM" id="SSF52540">
    <property type="entry name" value="P-loop containing nucleoside triphosphate hydrolases"/>
    <property type="match status" value="1"/>
</dbReference>
<evidence type="ECO:0000259" key="7">
    <source>
        <dbReference type="Pfam" id="PF01926"/>
    </source>
</evidence>
<keyword evidence="2" id="KW-0547">Nucleotide-binding</keyword>
<dbReference type="PANTHER" id="PTHR10465:SF0">
    <property type="entry name" value="SARCALUMENIN"/>
    <property type="match status" value="1"/>
</dbReference>
<dbReference type="PANTHER" id="PTHR10465">
    <property type="entry name" value="TRANSMEMBRANE GTPASE FZO1"/>
    <property type="match status" value="1"/>
</dbReference>
<evidence type="ECO:0000256" key="3">
    <source>
        <dbReference type="ARBA" id="ARBA00022801"/>
    </source>
</evidence>
<dbReference type="RefSeq" id="WP_073386161.1">
    <property type="nucleotide sequence ID" value="NZ_FQXK01000008.1"/>
</dbReference>
<keyword evidence="9" id="KW-1185">Reference proteome</keyword>
<dbReference type="EMBL" id="FQXK01000008">
    <property type="protein sequence ID" value="SHH89901.1"/>
    <property type="molecule type" value="Genomic_DNA"/>
</dbReference>
<evidence type="ECO:0000256" key="5">
    <source>
        <dbReference type="ARBA" id="ARBA00023136"/>
    </source>
</evidence>